<proteinExistence type="predicted"/>
<accession>X1N5U4</accession>
<dbReference type="AlphaFoldDB" id="X1N5U4"/>
<evidence type="ECO:0000313" key="1">
    <source>
        <dbReference type="EMBL" id="GAI13979.1"/>
    </source>
</evidence>
<dbReference type="SUPFAM" id="SSF64076">
    <property type="entry name" value="MTH938-like"/>
    <property type="match status" value="1"/>
</dbReference>
<dbReference type="InterPro" id="IPR036748">
    <property type="entry name" value="MTH938-like_sf"/>
</dbReference>
<dbReference type="EMBL" id="BARV01009234">
    <property type="protein sequence ID" value="GAI13979.1"/>
    <property type="molecule type" value="Genomic_DNA"/>
</dbReference>
<dbReference type="Gene3D" id="3.40.1230.10">
    <property type="entry name" value="MTH938-like"/>
    <property type="match status" value="1"/>
</dbReference>
<protein>
    <submittedName>
        <fullName evidence="1">Uncharacterized protein</fullName>
    </submittedName>
</protein>
<reference evidence="1" key="1">
    <citation type="journal article" date="2014" name="Front. Microbiol.">
        <title>High frequency of phylogenetically diverse reductive dehalogenase-homologous genes in deep subseafloor sedimentary metagenomes.</title>
        <authorList>
            <person name="Kawai M."/>
            <person name="Futagami T."/>
            <person name="Toyoda A."/>
            <person name="Takaki Y."/>
            <person name="Nishi S."/>
            <person name="Hori S."/>
            <person name="Arai W."/>
            <person name="Tsubouchi T."/>
            <person name="Morono Y."/>
            <person name="Uchiyama I."/>
            <person name="Ito T."/>
            <person name="Fujiyama A."/>
            <person name="Inagaki F."/>
            <person name="Takami H."/>
        </authorList>
    </citation>
    <scope>NUCLEOTIDE SEQUENCE</scope>
    <source>
        <strain evidence="1">Expedition CK06-06</strain>
    </source>
</reference>
<dbReference type="InterPro" id="IPR007523">
    <property type="entry name" value="NDUFAF3/AAMDC"/>
</dbReference>
<feature type="non-terminal residue" evidence="1">
    <location>
        <position position="78"/>
    </location>
</feature>
<comment type="caution">
    <text evidence="1">The sequence shown here is derived from an EMBL/GenBank/DDBJ whole genome shotgun (WGS) entry which is preliminary data.</text>
</comment>
<dbReference type="Pfam" id="PF04430">
    <property type="entry name" value="DUF498"/>
    <property type="match status" value="1"/>
</dbReference>
<gene>
    <name evidence="1" type="ORF">S06H3_18292</name>
</gene>
<name>X1N5U4_9ZZZZ</name>
<organism evidence="1">
    <name type="scientific">marine sediment metagenome</name>
    <dbReference type="NCBI Taxonomy" id="412755"/>
    <lineage>
        <taxon>unclassified sequences</taxon>
        <taxon>metagenomes</taxon>
        <taxon>ecological metagenomes</taxon>
    </lineage>
</organism>
<sequence>MIEEYKFGFIKIDGKTYNDDVEVRWTDEVLDWPRKESHVIDVEDVQRAIGENPETIVIGTGELGIAQVTKSAQKIIQS</sequence>